<evidence type="ECO:0000313" key="2">
    <source>
        <dbReference type="EMBL" id="GJD80712.1"/>
    </source>
</evidence>
<dbReference type="EMBL" id="BPQM01000107">
    <property type="protein sequence ID" value="GJD80712.1"/>
    <property type="molecule type" value="Genomic_DNA"/>
</dbReference>
<keyword evidence="3" id="KW-1185">Reference proteome</keyword>
<dbReference type="Proteomes" id="UP001055108">
    <property type="component" value="Unassembled WGS sequence"/>
</dbReference>
<name>A0AA37HRJ4_9HYPH</name>
<dbReference type="RefSeq" id="WP_238304880.1">
    <property type="nucleotide sequence ID" value="NZ_BPQM01000107.1"/>
</dbReference>
<evidence type="ECO:0000259" key="1">
    <source>
        <dbReference type="Pfam" id="PF21834"/>
    </source>
</evidence>
<sequence length="86" mass="9601">MPRYFFHTQIGADRVTDPVGAELRDPDQAWETARDTARTLMARDQSNQARLMTASLLVTDEAGEVVLEFPFAEAVTLPPLKDSTLH</sequence>
<protein>
    <recommendedName>
        <fullName evidence="1">DUF6894 domain-containing protein</fullName>
    </recommendedName>
</protein>
<dbReference type="AlphaFoldDB" id="A0AA37HRJ4"/>
<organism evidence="2 3">
    <name type="scientific">Methylobacterium gregans</name>
    <dbReference type="NCBI Taxonomy" id="374424"/>
    <lineage>
        <taxon>Bacteria</taxon>
        <taxon>Pseudomonadati</taxon>
        <taxon>Pseudomonadota</taxon>
        <taxon>Alphaproteobacteria</taxon>
        <taxon>Hyphomicrobiales</taxon>
        <taxon>Methylobacteriaceae</taxon>
        <taxon>Methylobacterium</taxon>
    </lineage>
</organism>
<reference evidence="2" key="1">
    <citation type="journal article" date="2016" name="Front. Microbiol.">
        <title>Genome Sequence of the Piezophilic, Mesophilic Sulfate-Reducing Bacterium Desulfovibrio indicus J2T.</title>
        <authorList>
            <person name="Cao J."/>
            <person name="Maignien L."/>
            <person name="Shao Z."/>
            <person name="Alain K."/>
            <person name="Jebbar M."/>
        </authorList>
    </citation>
    <scope>NUCLEOTIDE SEQUENCE</scope>
    <source>
        <strain evidence="2">NBRC 103626</strain>
    </source>
</reference>
<feature type="domain" description="DUF6894" evidence="1">
    <location>
        <begin position="3"/>
        <end position="72"/>
    </location>
</feature>
<dbReference type="Pfam" id="PF21834">
    <property type="entry name" value="DUF6894"/>
    <property type="match status" value="1"/>
</dbReference>
<comment type="caution">
    <text evidence="2">The sequence shown here is derived from an EMBL/GenBank/DDBJ whole genome shotgun (WGS) entry which is preliminary data.</text>
</comment>
<accession>A0AA37HRJ4</accession>
<evidence type="ECO:0000313" key="3">
    <source>
        <dbReference type="Proteomes" id="UP001055108"/>
    </source>
</evidence>
<reference evidence="2" key="2">
    <citation type="submission" date="2021-08" db="EMBL/GenBank/DDBJ databases">
        <authorList>
            <person name="Tani A."/>
            <person name="Ola A."/>
            <person name="Ogura Y."/>
            <person name="Katsura K."/>
            <person name="Hayashi T."/>
        </authorList>
    </citation>
    <scope>NUCLEOTIDE SEQUENCE</scope>
    <source>
        <strain evidence="2">NBRC 103626</strain>
    </source>
</reference>
<proteinExistence type="predicted"/>
<gene>
    <name evidence="2" type="ORF">NBEOAGPD_3955</name>
</gene>
<dbReference type="InterPro" id="IPR054189">
    <property type="entry name" value="DUF6894"/>
</dbReference>